<comment type="pathway">
    <text evidence="1">Cofactor biosynthesis; ubiquinone biosynthesis.</text>
</comment>
<dbReference type="SUPFAM" id="SSF55718">
    <property type="entry name" value="SCP-like"/>
    <property type="match status" value="1"/>
</dbReference>
<keyword evidence="4" id="KW-1185">Reference proteome</keyword>
<gene>
    <name evidence="1" type="primary">ubiT</name>
    <name evidence="3" type="ORF">GJV18_06745</name>
</gene>
<evidence type="ECO:0000313" key="4">
    <source>
        <dbReference type="Proteomes" id="UP000429555"/>
    </source>
</evidence>
<dbReference type="HAMAP" id="MF_02231">
    <property type="entry name" value="UbiT"/>
    <property type="match status" value="1"/>
</dbReference>
<dbReference type="PIRSF" id="PIRSF025550">
    <property type="entry name" value="UCP025550_lpd_carrier"/>
    <property type="match status" value="1"/>
</dbReference>
<comment type="similarity">
    <text evidence="1">Belongs to the UbiT family.</text>
</comment>
<dbReference type="InterPro" id="IPR003033">
    <property type="entry name" value="SCP2_sterol-bd_dom"/>
</dbReference>
<evidence type="ECO:0000259" key="2">
    <source>
        <dbReference type="Pfam" id="PF02036"/>
    </source>
</evidence>
<dbReference type="InterPro" id="IPR016830">
    <property type="entry name" value="UbiT"/>
</dbReference>
<dbReference type="Pfam" id="PF02036">
    <property type="entry name" value="SCP2"/>
    <property type="match status" value="1"/>
</dbReference>
<dbReference type="RefSeq" id="WP_160343935.1">
    <property type="nucleotide sequence ID" value="NZ_WKJZ01000001.1"/>
</dbReference>
<dbReference type="GO" id="GO:0006744">
    <property type="term" value="P:ubiquinone biosynthetic process"/>
    <property type="evidence" value="ECO:0007669"/>
    <property type="project" value="UniProtKB-UniRule"/>
</dbReference>
<dbReference type="Proteomes" id="UP000429555">
    <property type="component" value="Unassembled WGS sequence"/>
</dbReference>
<name>A0A6I4KTG7_9PSED</name>
<comment type="function">
    <text evidence="1">Required for O(2)-independent ubiquinone (coenzyme Q) biosynthesis. Likely functions as an accessory factor.</text>
</comment>
<accession>A0A6I4KTG7</accession>
<dbReference type="AlphaFoldDB" id="A0A6I4KTG7"/>
<sequence length="167" mass="18621">MLTLEQLALRCADPLLGLLRHVPFSVQRWVLQAAVQRLFAEPLEEGAFDLLSGRWLRLEVSDLNLAWCLTRTPLGLRMASAAPVDVSIRGNWREFVLLASRQEDPDTLFFRRRLLIEGDTELGLGMKNLLDSLDPDTMPPALWRSLCRLGQALSAEQRSAQAGGAGI</sequence>
<proteinExistence type="inferred from homology"/>
<dbReference type="UniPathway" id="UPA00232"/>
<protein>
    <recommendedName>
        <fullName evidence="1">Ubiquinone biosynthesis accessory factor UbiT</fullName>
    </recommendedName>
</protein>
<evidence type="ECO:0000313" key="3">
    <source>
        <dbReference type="EMBL" id="MVW75011.1"/>
    </source>
</evidence>
<evidence type="ECO:0000256" key="1">
    <source>
        <dbReference type="HAMAP-Rule" id="MF_02231"/>
    </source>
</evidence>
<dbReference type="InterPro" id="IPR036527">
    <property type="entry name" value="SCP2_sterol-bd_dom_sf"/>
</dbReference>
<organism evidence="3 4">
    <name type="scientific">Pseudomonas xionganensis</name>
    <dbReference type="NCBI Taxonomy" id="2654845"/>
    <lineage>
        <taxon>Bacteria</taxon>
        <taxon>Pseudomonadati</taxon>
        <taxon>Pseudomonadota</taxon>
        <taxon>Gammaproteobacteria</taxon>
        <taxon>Pseudomonadales</taxon>
        <taxon>Pseudomonadaceae</taxon>
        <taxon>Pseudomonas</taxon>
    </lineage>
</organism>
<dbReference type="EMBL" id="WKJZ01000001">
    <property type="protein sequence ID" value="MVW75011.1"/>
    <property type="molecule type" value="Genomic_DNA"/>
</dbReference>
<feature type="domain" description="SCP2" evidence="2">
    <location>
        <begin position="38"/>
        <end position="131"/>
    </location>
</feature>
<comment type="caution">
    <text evidence="3">The sequence shown here is derived from an EMBL/GenBank/DDBJ whole genome shotgun (WGS) entry which is preliminary data.</text>
</comment>
<reference evidence="3 4" key="1">
    <citation type="submission" date="2019-11" db="EMBL/GenBank/DDBJ databases">
        <title>Pseudomonas flavidum sp. nov., isolated from Baiyang Lake.</title>
        <authorList>
            <person name="Zhao Y."/>
        </authorList>
    </citation>
    <scope>NUCLEOTIDE SEQUENCE [LARGE SCALE GENOMIC DNA]</scope>
    <source>
        <strain evidence="4">R-22-3 w-18</strain>
    </source>
</reference>
<keyword evidence="1" id="KW-0831">Ubiquinone biosynthesis</keyword>